<proteinExistence type="predicted"/>
<evidence type="ECO:0000313" key="4">
    <source>
        <dbReference type="Proteomes" id="UP000235579"/>
    </source>
</evidence>
<protein>
    <submittedName>
        <fullName evidence="2">Uncharacterized protein</fullName>
    </submittedName>
</protein>
<comment type="caution">
    <text evidence="2">The sequence shown here is derived from an EMBL/GenBank/DDBJ whole genome shotgun (WGS) entry which is preliminary data.</text>
</comment>
<dbReference type="Proteomes" id="UP000235579">
    <property type="component" value="Unassembled WGS sequence"/>
</dbReference>
<evidence type="ECO:0000313" key="3">
    <source>
        <dbReference type="EMBL" id="TKG28012.1"/>
    </source>
</evidence>
<name>A0A2N7NND2_9VIBR</name>
<sequence length="450" mass="50856">MDIFKEMKDKSILVQSQNESDESTAEKKRNMRLASFKNDNCNVLNAAKKVLSEFQQDFDLLELLREMGVDTSKLSSRSLKDGTELTFNLNEKEFVCEYKEFVGREQILANTTIALENDRKGQLNKDNLGKLYNAVVLTGGNVQPGFANQPKGEDGKFEILDSQRRREVCILENLTYKTFVSTTPMTNIEARKLSNILQNTHKPLSFIQKADALYQRFVDNADKSLNETNTVEEIFSSSRYLVQARSYICMGEEPLAFLVEFLGKDIHSLSNSEFIDLIAALKPILDEIEKLDDVMALNKKLKSKKLEGTVEHTDSLNEIKTIQSHFIKKWEVIGKSIKSTVSEALNNAPTSGPVNNVKNIAKVLKLSVMDECQQANKVKSPSRPKAQNLKLDGDKREASILRSGSRSKPSLTIVLNEHSNDEMLDAEMLISSVLTDNKLKEIVKDYMRKQ</sequence>
<accession>A0A2N7NND2</accession>
<dbReference type="Proteomes" id="UP000308018">
    <property type="component" value="Unassembled WGS sequence"/>
</dbReference>
<evidence type="ECO:0000313" key="5">
    <source>
        <dbReference type="Proteomes" id="UP000308018"/>
    </source>
</evidence>
<reference evidence="2" key="3">
    <citation type="journal article" date="2018" name="Nature">
        <title>A major lineage of non-tailed dsDNA viruses as unrecognized killers of marine bacteria.</title>
        <authorList>
            <person name="Kauffman K.M."/>
            <person name="Hussain F.A."/>
            <person name="Yang J."/>
            <person name="Arevalo P."/>
            <person name="Brown J.M."/>
            <person name="Chang W.K."/>
            <person name="VanInsberghe D."/>
            <person name="Elsherbini J."/>
            <person name="Sharma R.S."/>
            <person name="Cutler M.B."/>
            <person name="Kelly L."/>
            <person name="Polz M.F."/>
        </authorList>
    </citation>
    <scope>NUCLEOTIDE SEQUENCE</scope>
    <source>
        <strain evidence="2">10N.222.48.A2</strain>
    </source>
</reference>
<reference evidence="2" key="2">
    <citation type="submission" date="2016-07" db="EMBL/GenBank/DDBJ databases">
        <authorList>
            <person name="Wan K."/>
            <person name="Booth B."/>
            <person name="Spirohn K."/>
            <person name="Hao T."/>
            <person name="Hu Y."/>
            <person name="Calderwood M."/>
            <person name="Hill D."/>
            <person name="Mohr S."/>
            <person name="Vidal M."/>
            <person name="Celniker S."/>
            <person name="Perrimon N."/>
        </authorList>
    </citation>
    <scope>NUCLEOTIDE SEQUENCE</scope>
    <source>
        <strain evidence="2">10N.222.48.A2</strain>
    </source>
</reference>
<feature type="region of interest" description="Disordered" evidence="1">
    <location>
        <begin position="375"/>
        <end position="395"/>
    </location>
</feature>
<reference evidence="3 5" key="4">
    <citation type="submission" date="2019-04" db="EMBL/GenBank/DDBJ databases">
        <title>A reverse ecology approach based on a biological definition of microbial populations.</title>
        <authorList>
            <person name="Arevalo P."/>
            <person name="Vaninsberghe D."/>
            <person name="Elsherbini J."/>
            <person name="Gore J."/>
            <person name="Polz M."/>
        </authorList>
    </citation>
    <scope>NUCLEOTIDE SEQUENCE [LARGE SCALE GENOMIC DNA]</scope>
    <source>
        <strain evidence="3 5">10N.222.45.A8</strain>
    </source>
</reference>
<evidence type="ECO:0000313" key="2">
    <source>
        <dbReference type="EMBL" id="PMP17774.1"/>
    </source>
</evidence>
<dbReference type="RefSeq" id="WP_102257421.1">
    <property type="nucleotide sequence ID" value="NZ_MDBG01000002.1"/>
</dbReference>
<evidence type="ECO:0000256" key="1">
    <source>
        <dbReference type="SAM" id="MobiDB-lite"/>
    </source>
</evidence>
<dbReference type="EMBL" id="MDBP01000014">
    <property type="protein sequence ID" value="PMP17774.1"/>
    <property type="molecule type" value="Genomic_DNA"/>
</dbReference>
<dbReference type="AlphaFoldDB" id="A0A2N7NND2"/>
<dbReference type="EMBL" id="SYVV01000043">
    <property type="protein sequence ID" value="TKG28012.1"/>
    <property type="molecule type" value="Genomic_DNA"/>
</dbReference>
<organism evidence="2 4">
    <name type="scientific">Vibrio tasmaniensis</name>
    <dbReference type="NCBI Taxonomy" id="212663"/>
    <lineage>
        <taxon>Bacteria</taxon>
        <taxon>Pseudomonadati</taxon>
        <taxon>Pseudomonadota</taxon>
        <taxon>Gammaproteobacteria</taxon>
        <taxon>Vibrionales</taxon>
        <taxon>Vibrionaceae</taxon>
        <taxon>Vibrio</taxon>
    </lineage>
</organism>
<gene>
    <name evidence="2" type="ORF">BCS92_05040</name>
    <name evidence="3" type="ORF">FC057_22760</name>
</gene>
<reference evidence="4" key="1">
    <citation type="submission" date="2016-07" db="EMBL/GenBank/DDBJ databases">
        <title>Nontailed viruses are major unrecognized killers of bacteria in the ocean.</title>
        <authorList>
            <person name="Kauffman K."/>
            <person name="Hussain F."/>
            <person name="Yang J."/>
            <person name="Arevalo P."/>
            <person name="Brown J."/>
            <person name="Cutler M."/>
            <person name="Kelly L."/>
            <person name="Polz M.F."/>
        </authorList>
    </citation>
    <scope>NUCLEOTIDE SEQUENCE [LARGE SCALE GENOMIC DNA]</scope>
    <source>
        <strain evidence="4">10N.222.48.A2</strain>
    </source>
</reference>